<feature type="compositionally biased region" description="Basic and acidic residues" evidence="1">
    <location>
        <begin position="19"/>
        <end position="29"/>
    </location>
</feature>
<evidence type="ECO:0000313" key="3">
    <source>
        <dbReference type="Proteomes" id="UP000178117"/>
    </source>
</evidence>
<dbReference type="EMBL" id="MGJZ01000031">
    <property type="protein sequence ID" value="OGN16511.1"/>
    <property type="molecule type" value="Genomic_DNA"/>
</dbReference>
<reference evidence="2 3" key="1">
    <citation type="journal article" date="2016" name="Nat. Commun.">
        <title>Thousands of microbial genomes shed light on interconnected biogeochemical processes in an aquifer system.</title>
        <authorList>
            <person name="Anantharaman K."/>
            <person name="Brown C.T."/>
            <person name="Hug L.A."/>
            <person name="Sharon I."/>
            <person name="Castelle C.J."/>
            <person name="Probst A.J."/>
            <person name="Thomas B.C."/>
            <person name="Singh A."/>
            <person name="Wilkins M.J."/>
            <person name="Karaoz U."/>
            <person name="Brodie E.L."/>
            <person name="Williams K.H."/>
            <person name="Hubbard S.S."/>
            <person name="Banfield J.F."/>
        </authorList>
    </citation>
    <scope>NUCLEOTIDE SEQUENCE [LARGE SCALE GENOMIC DNA]</scope>
</reference>
<evidence type="ECO:0000313" key="2">
    <source>
        <dbReference type="EMBL" id="OGN16511.1"/>
    </source>
</evidence>
<name>A0A1F8FU51_9BACT</name>
<evidence type="ECO:0000256" key="1">
    <source>
        <dbReference type="SAM" id="MobiDB-lite"/>
    </source>
</evidence>
<dbReference type="Proteomes" id="UP000178117">
    <property type="component" value="Unassembled WGS sequence"/>
</dbReference>
<gene>
    <name evidence="2" type="ORF">A3C88_02910</name>
</gene>
<dbReference type="AlphaFoldDB" id="A0A1F8FU51"/>
<accession>A0A1F8FU51</accession>
<organism evidence="2 3">
    <name type="scientific">Candidatus Yanofskybacteria bacterium RIFCSPHIGHO2_02_FULL_50_12</name>
    <dbReference type="NCBI Taxonomy" id="1802685"/>
    <lineage>
        <taxon>Bacteria</taxon>
        <taxon>Candidatus Yanofskyibacteriota</taxon>
    </lineage>
</organism>
<comment type="caution">
    <text evidence="2">The sequence shown here is derived from an EMBL/GenBank/DDBJ whole genome shotgun (WGS) entry which is preliminary data.</text>
</comment>
<protein>
    <recommendedName>
        <fullName evidence="4">DUF4258 domain-containing protein</fullName>
    </recommendedName>
</protein>
<proteinExistence type="predicted"/>
<dbReference type="STRING" id="1802685.A3C88_02910"/>
<feature type="region of interest" description="Disordered" evidence="1">
    <location>
        <begin position="1"/>
        <end position="37"/>
    </location>
</feature>
<sequence>MKINLPKNDPRNLRAGSFRGERPGFEPKQMKNSRGISGTMSRNFSEAGDRTQDLQQKLNRQGGSQYHWTNHVARKMMQYALSPDRVKRVVRNPKRSEKGIAPDTIAVMQPGKAIAGKLGQPPTWKEEIWVMYATRKQSKVKTPNLIGPKKVIITAWRYPGKSPIREAIPIPNDILEELKNIKY</sequence>
<evidence type="ECO:0008006" key="4">
    <source>
        <dbReference type="Google" id="ProtNLM"/>
    </source>
</evidence>